<dbReference type="InterPro" id="IPR024930">
    <property type="entry name" value="Skp_dom_sf"/>
</dbReference>
<name>A0ABW4YD36_9GAMM</name>
<keyword evidence="3" id="KW-0175">Coiled coil</keyword>
<keyword evidence="2 4" id="KW-0732">Signal</keyword>
<comment type="similarity">
    <text evidence="1">Belongs to the Skp family.</text>
</comment>
<keyword evidence="6" id="KW-1185">Reference proteome</keyword>
<dbReference type="PANTHER" id="PTHR35089:SF1">
    <property type="entry name" value="CHAPERONE PROTEIN SKP"/>
    <property type="match status" value="1"/>
</dbReference>
<dbReference type="Proteomes" id="UP001597337">
    <property type="component" value="Unassembled WGS sequence"/>
</dbReference>
<evidence type="ECO:0000256" key="4">
    <source>
        <dbReference type="SAM" id="SignalP"/>
    </source>
</evidence>
<proteinExistence type="inferred from homology"/>
<dbReference type="Pfam" id="PF03938">
    <property type="entry name" value="OmpH"/>
    <property type="match status" value="1"/>
</dbReference>
<gene>
    <name evidence="5" type="ORF">ACFSJC_16770</name>
</gene>
<feature type="chain" id="PRO_5047423269" evidence="4">
    <location>
        <begin position="21"/>
        <end position="171"/>
    </location>
</feature>
<evidence type="ECO:0000313" key="5">
    <source>
        <dbReference type="EMBL" id="MFD2113505.1"/>
    </source>
</evidence>
<feature type="coiled-coil region" evidence="3">
    <location>
        <begin position="45"/>
        <end position="116"/>
    </location>
</feature>
<dbReference type="Gene3D" id="3.30.910.20">
    <property type="entry name" value="Skp domain"/>
    <property type="match status" value="1"/>
</dbReference>
<dbReference type="SUPFAM" id="SSF111384">
    <property type="entry name" value="OmpH-like"/>
    <property type="match status" value="1"/>
</dbReference>
<sequence length="171" mass="19256">MTRLFLFAALSLSLVLPAYAGSAVSIGYVDMQKVLEDSKLGQRLQEQLRKEFESQAKELAIEEREINQLQQELARDKPLMSNDQVKKKEKEIETRIAAYQKKAAPVQQELMKAQQEKGREIVAPARKAVNEVAKKKKLGMVVERGMSGLMYVDDGFDITADVIKQLDASTK</sequence>
<comment type="caution">
    <text evidence="5">The sequence shown here is derived from an EMBL/GenBank/DDBJ whole genome shotgun (WGS) entry which is preliminary data.</text>
</comment>
<dbReference type="EMBL" id="JBHUHX010000051">
    <property type="protein sequence ID" value="MFD2113505.1"/>
    <property type="molecule type" value="Genomic_DNA"/>
</dbReference>
<reference evidence="6" key="1">
    <citation type="journal article" date="2019" name="Int. J. Syst. Evol. Microbiol.">
        <title>The Global Catalogue of Microorganisms (GCM) 10K type strain sequencing project: providing services to taxonomists for standard genome sequencing and annotation.</title>
        <authorList>
            <consortium name="The Broad Institute Genomics Platform"/>
            <consortium name="The Broad Institute Genome Sequencing Center for Infectious Disease"/>
            <person name="Wu L."/>
            <person name="Ma J."/>
        </authorList>
    </citation>
    <scope>NUCLEOTIDE SEQUENCE [LARGE SCALE GENOMIC DNA]</scope>
    <source>
        <strain evidence="6">KACC 12597</strain>
    </source>
</reference>
<protein>
    <submittedName>
        <fullName evidence="5">OmpH family outer membrane protein</fullName>
    </submittedName>
</protein>
<evidence type="ECO:0000256" key="3">
    <source>
        <dbReference type="SAM" id="Coils"/>
    </source>
</evidence>
<evidence type="ECO:0000256" key="2">
    <source>
        <dbReference type="ARBA" id="ARBA00022729"/>
    </source>
</evidence>
<dbReference type="InterPro" id="IPR005632">
    <property type="entry name" value="Chaperone_Skp"/>
</dbReference>
<evidence type="ECO:0000313" key="6">
    <source>
        <dbReference type="Proteomes" id="UP001597337"/>
    </source>
</evidence>
<accession>A0ABW4YD36</accession>
<evidence type="ECO:0000256" key="1">
    <source>
        <dbReference type="ARBA" id="ARBA00009091"/>
    </source>
</evidence>
<feature type="signal peptide" evidence="4">
    <location>
        <begin position="1"/>
        <end position="20"/>
    </location>
</feature>
<organism evidence="5 6">
    <name type="scientific">Thiorhodococcus fuscus</name>
    <dbReference type="NCBI Taxonomy" id="527200"/>
    <lineage>
        <taxon>Bacteria</taxon>
        <taxon>Pseudomonadati</taxon>
        <taxon>Pseudomonadota</taxon>
        <taxon>Gammaproteobacteria</taxon>
        <taxon>Chromatiales</taxon>
        <taxon>Chromatiaceae</taxon>
        <taxon>Thiorhodococcus</taxon>
    </lineage>
</organism>
<dbReference type="PANTHER" id="PTHR35089">
    <property type="entry name" value="CHAPERONE PROTEIN SKP"/>
    <property type="match status" value="1"/>
</dbReference>
<dbReference type="RefSeq" id="WP_386028348.1">
    <property type="nucleotide sequence ID" value="NZ_JBHUHX010000051.1"/>
</dbReference>
<dbReference type="SMART" id="SM00935">
    <property type="entry name" value="OmpH"/>
    <property type="match status" value="1"/>
</dbReference>